<evidence type="ECO:0000256" key="1">
    <source>
        <dbReference type="ARBA" id="ARBA00004429"/>
    </source>
</evidence>
<dbReference type="PRINTS" id="PR00812">
    <property type="entry name" value="BCTERIALGSPF"/>
</dbReference>
<evidence type="ECO:0000256" key="2">
    <source>
        <dbReference type="ARBA" id="ARBA00005745"/>
    </source>
</evidence>
<evidence type="ECO:0000256" key="5">
    <source>
        <dbReference type="ARBA" id="ARBA00022692"/>
    </source>
</evidence>
<keyword evidence="4" id="KW-0997">Cell inner membrane</keyword>
<keyword evidence="5 8" id="KW-0812">Transmembrane</keyword>
<evidence type="ECO:0000256" key="6">
    <source>
        <dbReference type="ARBA" id="ARBA00022989"/>
    </source>
</evidence>
<keyword evidence="7 8" id="KW-0472">Membrane</keyword>
<evidence type="ECO:0000256" key="8">
    <source>
        <dbReference type="SAM" id="Phobius"/>
    </source>
</evidence>
<keyword evidence="3" id="KW-1003">Cell membrane</keyword>
<evidence type="ECO:0000313" key="11">
    <source>
        <dbReference type="Proteomes" id="UP001241747"/>
    </source>
</evidence>
<dbReference type="InterPro" id="IPR003004">
    <property type="entry name" value="GspF/PilC"/>
</dbReference>
<dbReference type="PANTHER" id="PTHR30012:SF7">
    <property type="entry name" value="PROTEIN TRANSPORT PROTEIN HOFC HOMOLOG"/>
    <property type="match status" value="1"/>
</dbReference>
<dbReference type="PANTHER" id="PTHR30012">
    <property type="entry name" value="GENERAL SECRETION PATHWAY PROTEIN"/>
    <property type="match status" value="1"/>
</dbReference>
<feature type="domain" description="Type II secretion system protein GspF" evidence="9">
    <location>
        <begin position="72"/>
        <end position="195"/>
    </location>
</feature>
<name>A0ABU0L8E0_XANAG</name>
<comment type="caution">
    <text evidence="10">The sequence shown here is derived from an EMBL/GenBank/DDBJ whole genome shotgun (WGS) entry which is preliminary data.</text>
</comment>
<dbReference type="Pfam" id="PF00482">
    <property type="entry name" value="T2SSF"/>
    <property type="match status" value="2"/>
</dbReference>
<feature type="domain" description="Type II secretion system protein GspF" evidence="9">
    <location>
        <begin position="275"/>
        <end position="396"/>
    </location>
</feature>
<dbReference type="Proteomes" id="UP001241747">
    <property type="component" value="Unassembled WGS sequence"/>
</dbReference>
<dbReference type="RefSeq" id="WP_237346047.1">
    <property type="nucleotide sequence ID" value="NZ_JABWGX010000015.1"/>
</dbReference>
<dbReference type="EMBL" id="JAUSVY010000001">
    <property type="protein sequence ID" value="MDQ0503325.1"/>
    <property type="molecule type" value="Genomic_DNA"/>
</dbReference>
<keyword evidence="6 8" id="KW-1133">Transmembrane helix</keyword>
<evidence type="ECO:0000256" key="7">
    <source>
        <dbReference type="ARBA" id="ARBA00023136"/>
    </source>
</evidence>
<feature type="transmembrane region" description="Helical" evidence="8">
    <location>
        <begin position="368"/>
        <end position="401"/>
    </location>
</feature>
<accession>A0ABU0L8E0</accession>
<sequence>MATYNYKALTQAGHMVSGEISAPTEAEVRRRIEYLGLVPVETALAGGGPKATGGFSLPEFLHRPRAQDVTLFTRDLALLLRAGARLDEALELLAGDADLGRMRETARKIRAGVLSGEGFAEALSAHGGLFPPVYVALVRVGEASGTVDRVLELLAEERARAEALRRKVVEALQYPAFVLAASGAVLVFFLLFVLPQFSGVLRDMGATLDPAVETLLDASDALKAHADALALGAALLPLGLWLALRQAKARAAVLGALGRLPLVRTILMYRRSAMFCRNLSILIGNGVTLTAALKILVAVVADGPDGAVWAAAAERVRHGGRLSDAFATGEALPPMAIRMLRLGEETGQLALLSGRIADFYEEKLQRALARLVAIVGPVSIITISVVVGGLIVSVMTALLSVSQSIG</sequence>
<organism evidence="10 11">
    <name type="scientific">Xanthobacter agilis</name>
    <dbReference type="NCBI Taxonomy" id="47492"/>
    <lineage>
        <taxon>Bacteria</taxon>
        <taxon>Pseudomonadati</taxon>
        <taxon>Pseudomonadota</taxon>
        <taxon>Alphaproteobacteria</taxon>
        <taxon>Hyphomicrobiales</taxon>
        <taxon>Xanthobacteraceae</taxon>
        <taxon>Xanthobacter</taxon>
    </lineage>
</organism>
<protein>
    <submittedName>
        <fullName evidence="10">General secretion pathway protein F</fullName>
    </submittedName>
</protein>
<comment type="similarity">
    <text evidence="2">Belongs to the GSP F family.</text>
</comment>
<gene>
    <name evidence="10" type="ORF">QOZ94_000095</name>
</gene>
<dbReference type="InterPro" id="IPR018076">
    <property type="entry name" value="T2SS_GspF_dom"/>
</dbReference>
<proteinExistence type="inferred from homology"/>
<evidence type="ECO:0000256" key="4">
    <source>
        <dbReference type="ARBA" id="ARBA00022519"/>
    </source>
</evidence>
<feature type="transmembrane region" description="Helical" evidence="8">
    <location>
        <begin position="224"/>
        <end position="244"/>
    </location>
</feature>
<dbReference type="Gene3D" id="1.20.81.30">
    <property type="entry name" value="Type II secretion system (T2SS), domain F"/>
    <property type="match status" value="2"/>
</dbReference>
<evidence type="ECO:0000259" key="9">
    <source>
        <dbReference type="Pfam" id="PF00482"/>
    </source>
</evidence>
<feature type="transmembrane region" description="Helical" evidence="8">
    <location>
        <begin position="174"/>
        <end position="194"/>
    </location>
</feature>
<keyword evidence="11" id="KW-1185">Reference proteome</keyword>
<feature type="transmembrane region" description="Helical" evidence="8">
    <location>
        <begin position="279"/>
        <end position="301"/>
    </location>
</feature>
<evidence type="ECO:0000256" key="3">
    <source>
        <dbReference type="ARBA" id="ARBA00022475"/>
    </source>
</evidence>
<evidence type="ECO:0000313" key="10">
    <source>
        <dbReference type="EMBL" id="MDQ0503325.1"/>
    </source>
</evidence>
<dbReference type="InterPro" id="IPR042094">
    <property type="entry name" value="T2SS_GspF_sf"/>
</dbReference>
<reference evidence="10 11" key="1">
    <citation type="submission" date="2023-07" db="EMBL/GenBank/DDBJ databases">
        <title>Genomic Encyclopedia of Type Strains, Phase IV (KMG-IV): sequencing the most valuable type-strain genomes for metagenomic binning, comparative biology and taxonomic classification.</title>
        <authorList>
            <person name="Goeker M."/>
        </authorList>
    </citation>
    <scope>NUCLEOTIDE SEQUENCE [LARGE SCALE GENOMIC DNA]</scope>
    <source>
        <strain evidence="10 11">DSM 3770</strain>
    </source>
</reference>
<comment type="subcellular location">
    <subcellularLocation>
        <location evidence="1">Cell inner membrane</location>
        <topology evidence="1">Multi-pass membrane protein</topology>
    </subcellularLocation>
</comment>